<dbReference type="InterPro" id="IPR001841">
    <property type="entry name" value="Znf_RING"/>
</dbReference>
<dbReference type="PANTHER" id="PTHR10579">
    <property type="entry name" value="CALCIUM-ACTIVATED CHLORIDE CHANNEL REGULATOR"/>
    <property type="match status" value="1"/>
</dbReference>
<dbReference type="InterPro" id="IPR051266">
    <property type="entry name" value="CLCR"/>
</dbReference>
<dbReference type="SUPFAM" id="SSF53300">
    <property type="entry name" value="vWA-like"/>
    <property type="match status" value="1"/>
</dbReference>
<evidence type="ECO:0000259" key="3">
    <source>
        <dbReference type="PROSITE" id="PS50234"/>
    </source>
</evidence>
<feature type="domain" description="RING-type" evidence="2">
    <location>
        <begin position="6"/>
        <end position="51"/>
    </location>
</feature>
<dbReference type="SMART" id="SM00327">
    <property type="entry name" value="VWA"/>
    <property type="match status" value="1"/>
</dbReference>
<dbReference type="InterPro" id="IPR036465">
    <property type="entry name" value="vWFA_dom_sf"/>
</dbReference>
<keyword evidence="1" id="KW-0863">Zinc-finger</keyword>
<protein>
    <submittedName>
        <fullName evidence="4">Uncharacterized protein</fullName>
    </submittedName>
</protein>
<dbReference type="GO" id="GO:0008270">
    <property type="term" value="F:zinc ion binding"/>
    <property type="evidence" value="ECO:0007669"/>
    <property type="project" value="UniProtKB-KW"/>
</dbReference>
<reference evidence="4" key="1">
    <citation type="submission" date="2021-01" db="EMBL/GenBank/DDBJ databases">
        <authorList>
            <person name="Corre E."/>
            <person name="Pelletier E."/>
            <person name="Niang G."/>
            <person name="Scheremetjew M."/>
            <person name="Finn R."/>
            <person name="Kale V."/>
            <person name="Holt S."/>
            <person name="Cochrane G."/>
            <person name="Meng A."/>
            <person name="Brown T."/>
            <person name="Cohen L."/>
        </authorList>
    </citation>
    <scope>NUCLEOTIDE SEQUENCE</scope>
    <source>
        <strain evidence="4">CCAP 955/1</strain>
    </source>
</reference>
<dbReference type="AlphaFoldDB" id="A0A7S3MG36"/>
<dbReference type="Gene3D" id="3.30.40.10">
    <property type="entry name" value="Zinc/RING finger domain, C3HC4 (zinc finger)"/>
    <property type="match status" value="1"/>
</dbReference>
<dbReference type="InterPro" id="IPR013083">
    <property type="entry name" value="Znf_RING/FYVE/PHD"/>
</dbReference>
<proteinExistence type="predicted"/>
<sequence>MSSTTCSICLATAQARGGVALMAPGCCGAWYHQTCIDNVIAAGGRNCPMCRQALPLPAAPAFPIAAVPNVAPAAPASRGGIFGFFGSARNNSALPPTNNIRAAPFYSSAVSFAPSVSEDLLTAPTVAAAAAGTVAVPTMTVSTSPEFPELSRNAREEFYARVSVKYEDLEAISLQKVPVDIVCVLDNSGSMQGSKISSLKKAMEFVIQTLGTNDRLSIVNFNSNATPLHGLLKMNSTNQGTATAAIRSLHATGGTDILDGMRSGWSILENRKTKNPASCMFLLTDGQDRDNTAEKLNLARSMKSAGTSLFVFGFGTDHDSEHMDAIANAAEGVFTYVESDNMVTDAFGGTIGAQQGQSLSNITLSLQACERDVRITQVLSGRYPHALLADGRAASVSFVNMFLGESREVLVKLSVPAVTDTVLDYELVRATATFRVQGETAAVPLREAQLPATCVVQRLSADRLNPALTRDMEVDVQLNRLQITAAVDSALKDADAGRMDAARATLTSARILLLASVSHQAKHLTALSLLQEVDDALSRVQSRAEYDRGGRAMMQECVSSNAYQRSTYNKAGRIAKFQTSHSASMQQQASSSSHP</sequence>
<accession>A0A7S3MG36</accession>
<name>A0A7S3MG36_9STRA</name>
<dbReference type="InterPro" id="IPR002035">
    <property type="entry name" value="VWF_A"/>
</dbReference>
<dbReference type="PROSITE" id="PS50089">
    <property type="entry name" value="ZF_RING_2"/>
    <property type="match status" value="1"/>
</dbReference>
<dbReference type="Gene3D" id="3.40.50.410">
    <property type="entry name" value="von Willebrand factor, type A domain"/>
    <property type="match status" value="1"/>
</dbReference>
<organism evidence="4">
    <name type="scientific">Spumella elongata</name>
    <dbReference type="NCBI Taxonomy" id="89044"/>
    <lineage>
        <taxon>Eukaryota</taxon>
        <taxon>Sar</taxon>
        <taxon>Stramenopiles</taxon>
        <taxon>Ochrophyta</taxon>
        <taxon>Chrysophyceae</taxon>
        <taxon>Chromulinales</taxon>
        <taxon>Chromulinaceae</taxon>
        <taxon>Spumella</taxon>
    </lineage>
</organism>
<keyword evidence="1" id="KW-0479">Metal-binding</keyword>
<dbReference type="CDD" id="cd16448">
    <property type="entry name" value="RING-H2"/>
    <property type="match status" value="1"/>
</dbReference>
<dbReference type="PANTHER" id="PTHR10579:SF43">
    <property type="entry name" value="ZINC FINGER (C3HC4-TYPE RING FINGER) FAMILY PROTEIN"/>
    <property type="match status" value="1"/>
</dbReference>
<dbReference type="Pfam" id="PF00092">
    <property type="entry name" value="VWA"/>
    <property type="match status" value="1"/>
</dbReference>
<evidence type="ECO:0000313" key="4">
    <source>
        <dbReference type="EMBL" id="CAE0301863.1"/>
    </source>
</evidence>
<dbReference type="PROSITE" id="PS50234">
    <property type="entry name" value="VWFA"/>
    <property type="match status" value="1"/>
</dbReference>
<gene>
    <name evidence="4" type="ORF">SELO1098_LOCUS30719</name>
</gene>
<keyword evidence="1" id="KW-0862">Zinc</keyword>
<dbReference type="SUPFAM" id="SSF57850">
    <property type="entry name" value="RING/U-box"/>
    <property type="match status" value="1"/>
</dbReference>
<evidence type="ECO:0000259" key="2">
    <source>
        <dbReference type="PROSITE" id="PS50089"/>
    </source>
</evidence>
<feature type="domain" description="VWFA" evidence="3">
    <location>
        <begin position="180"/>
        <end position="351"/>
    </location>
</feature>
<dbReference type="EMBL" id="HBIC01059900">
    <property type="protein sequence ID" value="CAE0301863.1"/>
    <property type="molecule type" value="Transcribed_RNA"/>
</dbReference>
<evidence type="ECO:0000256" key="1">
    <source>
        <dbReference type="PROSITE-ProRule" id="PRU00175"/>
    </source>
</evidence>